<accession>A0A7S1SEB7</accession>
<protein>
    <submittedName>
        <fullName evidence="2">Uncharacterized protein</fullName>
    </submittedName>
</protein>
<organism evidence="2">
    <name type="scientific">Alexandrium catenella</name>
    <name type="common">Red tide dinoflagellate</name>
    <name type="synonym">Gonyaulax catenella</name>
    <dbReference type="NCBI Taxonomy" id="2925"/>
    <lineage>
        <taxon>Eukaryota</taxon>
        <taxon>Sar</taxon>
        <taxon>Alveolata</taxon>
        <taxon>Dinophyceae</taxon>
        <taxon>Gonyaulacales</taxon>
        <taxon>Pyrocystaceae</taxon>
        <taxon>Alexandrium</taxon>
    </lineage>
</organism>
<evidence type="ECO:0000313" key="2">
    <source>
        <dbReference type="EMBL" id="CAD9192425.1"/>
    </source>
</evidence>
<proteinExistence type="predicted"/>
<dbReference type="EMBL" id="HBGE01116019">
    <property type="protein sequence ID" value="CAD9192425.1"/>
    <property type="molecule type" value="Transcribed_RNA"/>
</dbReference>
<reference evidence="2" key="1">
    <citation type="submission" date="2021-01" db="EMBL/GenBank/DDBJ databases">
        <authorList>
            <person name="Corre E."/>
            <person name="Pelletier E."/>
            <person name="Niang G."/>
            <person name="Scheremetjew M."/>
            <person name="Finn R."/>
            <person name="Kale V."/>
            <person name="Holt S."/>
            <person name="Cochrane G."/>
            <person name="Meng A."/>
            <person name="Brown T."/>
            <person name="Cohen L."/>
        </authorList>
    </citation>
    <scope>NUCLEOTIDE SEQUENCE</scope>
    <source>
        <strain evidence="2">OF101</strain>
    </source>
</reference>
<gene>
    <name evidence="2" type="ORF">ACAT0790_LOCUS69200</name>
</gene>
<dbReference type="AlphaFoldDB" id="A0A7S1SEB7"/>
<sequence>MAAAVVARRACPSAVPTAFAPEMPRRVFIQAEAEEKPAQTYLSPHRGDEAPPTTTPRCKRHTSFASITTSGSFTEMGMSSEDEQESTEGRESSESTEILEPSLDNVELLPGQGLLRRIERSYNFHELCELEDL</sequence>
<name>A0A7S1SEB7_ALECA</name>
<feature type="region of interest" description="Disordered" evidence="1">
    <location>
        <begin position="34"/>
        <end position="104"/>
    </location>
</feature>
<feature type="compositionally biased region" description="Polar residues" evidence="1">
    <location>
        <begin position="63"/>
        <end position="73"/>
    </location>
</feature>
<evidence type="ECO:0000256" key="1">
    <source>
        <dbReference type="SAM" id="MobiDB-lite"/>
    </source>
</evidence>